<evidence type="ECO:0000256" key="1">
    <source>
        <dbReference type="SAM" id="MobiDB-lite"/>
    </source>
</evidence>
<sequence length="37" mass="3894">ARLSRLGERPTPGGGRGGPQAALRNRQLRPVGRDATV</sequence>
<dbReference type="AlphaFoldDB" id="A0A6J4VUU0"/>
<organism evidence="2">
    <name type="scientific">uncultured Thermomicrobiales bacterium</name>
    <dbReference type="NCBI Taxonomy" id="1645740"/>
    <lineage>
        <taxon>Bacteria</taxon>
        <taxon>Pseudomonadati</taxon>
        <taxon>Thermomicrobiota</taxon>
        <taxon>Thermomicrobia</taxon>
        <taxon>Thermomicrobiales</taxon>
        <taxon>environmental samples</taxon>
    </lineage>
</organism>
<gene>
    <name evidence="2" type="ORF">AVDCRST_MAG88-4487</name>
</gene>
<protein>
    <submittedName>
        <fullName evidence="2">Uncharacterized protein</fullName>
    </submittedName>
</protein>
<dbReference type="EMBL" id="CADCWM010001144">
    <property type="protein sequence ID" value="CAA9588978.1"/>
    <property type="molecule type" value="Genomic_DNA"/>
</dbReference>
<evidence type="ECO:0000313" key="2">
    <source>
        <dbReference type="EMBL" id="CAA9588978.1"/>
    </source>
</evidence>
<proteinExistence type="predicted"/>
<name>A0A6J4VUU0_9BACT</name>
<accession>A0A6J4VUU0</accession>
<feature type="non-terminal residue" evidence="2">
    <location>
        <position position="37"/>
    </location>
</feature>
<reference evidence="2" key="1">
    <citation type="submission" date="2020-02" db="EMBL/GenBank/DDBJ databases">
        <authorList>
            <person name="Meier V. D."/>
        </authorList>
    </citation>
    <scope>NUCLEOTIDE SEQUENCE</scope>
    <source>
        <strain evidence="2">AVDCRST_MAG88</strain>
    </source>
</reference>
<feature type="region of interest" description="Disordered" evidence="1">
    <location>
        <begin position="1"/>
        <end position="37"/>
    </location>
</feature>
<feature type="non-terminal residue" evidence="2">
    <location>
        <position position="1"/>
    </location>
</feature>